<sequence>MGSLEDLEAVLKYHLAALAVTLTGDASLFEQYAHLGVTYNDYFRRIGNLEDLGAAIKYGLMAVNKTPEGHPELPGYYEALGISYSNRYRRTGNVPDDLAAALKYHSAAVNLTPKGNPRLPQWQEAVAISYTDQYRASGAEEDMKTALKYWLEAVEATLKEHPNLASRYHALDNSYGDMYINSGCIDYLEAALKFHLSNMWDIAISYTKNAHYFGKEHTIHACITALNILPSLLWLGTSVGLHHDALLRNDVSSFISMAVTAALEVSNMKLAVEFLEQGLSTTHQQTLQLRLEHTSLKAEFPVQAHERQKQISQIQKYPHFSDFLLPPKFPTLSGAAKNGPVIMLNYNNARSDAVMAIGSYPLDQDLINRFDKTVDNKSDVYRLPDIKDESFFWI</sequence>
<organism evidence="1 2">
    <name type="scientific">Collybia nuda</name>
    <dbReference type="NCBI Taxonomy" id="64659"/>
    <lineage>
        <taxon>Eukaryota</taxon>
        <taxon>Fungi</taxon>
        <taxon>Dikarya</taxon>
        <taxon>Basidiomycota</taxon>
        <taxon>Agaricomycotina</taxon>
        <taxon>Agaricomycetes</taxon>
        <taxon>Agaricomycetidae</taxon>
        <taxon>Agaricales</taxon>
        <taxon>Tricholomatineae</taxon>
        <taxon>Clitocybaceae</taxon>
        <taxon>Collybia</taxon>
    </lineage>
</organism>
<proteinExistence type="predicted"/>
<accession>A0A9P6CEB2</accession>
<dbReference type="Proteomes" id="UP000807353">
    <property type="component" value="Unassembled WGS sequence"/>
</dbReference>
<dbReference type="EMBL" id="MU150268">
    <property type="protein sequence ID" value="KAF9462786.1"/>
    <property type="molecule type" value="Genomic_DNA"/>
</dbReference>
<dbReference type="InterPro" id="IPR011990">
    <property type="entry name" value="TPR-like_helical_dom_sf"/>
</dbReference>
<keyword evidence="2" id="KW-1185">Reference proteome</keyword>
<comment type="caution">
    <text evidence="1">The sequence shown here is derived from an EMBL/GenBank/DDBJ whole genome shotgun (WGS) entry which is preliminary data.</text>
</comment>
<evidence type="ECO:0000313" key="2">
    <source>
        <dbReference type="Proteomes" id="UP000807353"/>
    </source>
</evidence>
<name>A0A9P6CEB2_9AGAR</name>
<dbReference type="AlphaFoldDB" id="A0A9P6CEB2"/>
<dbReference type="SUPFAM" id="SSF81901">
    <property type="entry name" value="HCP-like"/>
    <property type="match status" value="1"/>
</dbReference>
<gene>
    <name evidence="1" type="ORF">BDZ94DRAFT_1309319</name>
</gene>
<evidence type="ECO:0000313" key="1">
    <source>
        <dbReference type="EMBL" id="KAF9462786.1"/>
    </source>
</evidence>
<reference evidence="1" key="1">
    <citation type="submission" date="2020-11" db="EMBL/GenBank/DDBJ databases">
        <authorList>
            <consortium name="DOE Joint Genome Institute"/>
            <person name="Ahrendt S."/>
            <person name="Riley R."/>
            <person name="Andreopoulos W."/>
            <person name="Labutti K."/>
            <person name="Pangilinan J."/>
            <person name="Ruiz-Duenas F.J."/>
            <person name="Barrasa J.M."/>
            <person name="Sanchez-Garcia M."/>
            <person name="Camarero S."/>
            <person name="Miyauchi S."/>
            <person name="Serrano A."/>
            <person name="Linde D."/>
            <person name="Babiker R."/>
            <person name="Drula E."/>
            <person name="Ayuso-Fernandez I."/>
            <person name="Pacheco R."/>
            <person name="Padilla G."/>
            <person name="Ferreira P."/>
            <person name="Barriuso J."/>
            <person name="Kellner H."/>
            <person name="Castanera R."/>
            <person name="Alfaro M."/>
            <person name="Ramirez L."/>
            <person name="Pisabarro A.G."/>
            <person name="Kuo A."/>
            <person name="Tritt A."/>
            <person name="Lipzen A."/>
            <person name="He G."/>
            <person name="Yan M."/>
            <person name="Ng V."/>
            <person name="Cullen D."/>
            <person name="Martin F."/>
            <person name="Rosso M.-N."/>
            <person name="Henrissat B."/>
            <person name="Hibbett D."/>
            <person name="Martinez A.T."/>
            <person name="Grigoriev I.V."/>
        </authorList>
    </citation>
    <scope>NUCLEOTIDE SEQUENCE</scope>
    <source>
        <strain evidence="1">CBS 247.69</strain>
    </source>
</reference>
<dbReference type="Gene3D" id="1.25.40.10">
    <property type="entry name" value="Tetratricopeptide repeat domain"/>
    <property type="match status" value="1"/>
</dbReference>
<protein>
    <submittedName>
        <fullName evidence="1">Uncharacterized protein</fullName>
    </submittedName>
</protein>
<dbReference type="OrthoDB" id="9991317at2759"/>